<evidence type="ECO:0000256" key="2">
    <source>
        <dbReference type="ARBA" id="ARBA00022771"/>
    </source>
</evidence>
<evidence type="ECO:0000256" key="3">
    <source>
        <dbReference type="ARBA" id="ARBA00022833"/>
    </source>
</evidence>
<protein>
    <recommendedName>
        <fullName evidence="5">WLM domain-containing protein</fullName>
    </recommendedName>
</protein>
<comment type="caution">
    <text evidence="6">The sequence shown here is derived from an EMBL/GenBank/DDBJ whole genome shotgun (WGS) entry which is preliminary data.</text>
</comment>
<accession>A0A232LNC7</accession>
<proteinExistence type="predicted"/>
<keyword evidence="7" id="KW-1185">Reference proteome</keyword>
<dbReference type="GO" id="GO:0008237">
    <property type="term" value="F:metallopeptidase activity"/>
    <property type="evidence" value="ECO:0007669"/>
    <property type="project" value="TreeGrafter"/>
</dbReference>
<dbReference type="GO" id="GO:0005634">
    <property type="term" value="C:nucleus"/>
    <property type="evidence" value="ECO:0007669"/>
    <property type="project" value="TreeGrafter"/>
</dbReference>
<feature type="domain" description="WLM" evidence="5">
    <location>
        <begin position="1"/>
        <end position="195"/>
    </location>
</feature>
<dbReference type="OrthoDB" id="261960at2759"/>
<evidence type="ECO:0000259" key="5">
    <source>
        <dbReference type="PROSITE" id="PS51397"/>
    </source>
</evidence>
<feature type="region of interest" description="Disordered" evidence="4">
    <location>
        <begin position="333"/>
        <end position="373"/>
    </location>
</feature>
<dbReference type="InterPro" id="IPR053000">
    <property type="entry name" value="WSS1-like_metalloprotease"/>
</dbReference>
<keyword evidence="2" id="KW-0863">Zinc-finger</keyword>
<dbReference type="Proteomes" id="UP000243515">
    <property type="component" value="Unassembled WGS sequence"/>
</dbReference>
<evidence type="ECO:0000313" key="7">
    <source>
        <dbReference type="Proteomes" id="UP000243515"/>
    </source>
</evidence>
<organism evidence="6 7">
    <name type="scientific">Elaphomyces granulatus</name>
    <dbReference type="NCBI Taxonomy" id="519963"/>
    <lineage>
        <taxon>Eukaryota</taxon>
        <taxon>Fungi</taxon>
        <taxon>Dikarya</taxon>
        <taxon>Ascomycota</taxon>
        <taxon>Pezizomycotina</taxon>
        <taxon>Eurotiomycetes</taxon>
        <taxon>Eurotiomycetidae</taxon>
        <taxon>Eurotiales</taxon>
        <taxon>Elaphomycetaceae</taxon>
        <taxon>Elaphomyces</taxon>
    </lineage>
</organism>
<feature type="compositionally biased region" description="Basic and acidic residues" evidence="4">
    <location>
        <begin position="206"/>
        <end position="215"/>
    </location>
</feature>
<dbReference type="Gene3D" id="2.30.30.380">
    <property type="entry name" value="Zn-finger domain of Sec23/24"/>
    <property type="match status" value="1"/>
</dbReference>
<keyword evidence="3" id="KW-0862">Zinc</keyword>
<evidence type="ECO:0000256" key="4">
    <source>
        <dbReference type="SAM" id="MobiDB-lite"/>
    </source>
</evidence>
<dbReference type="AlphaFoldDB" id="A0A232LNC7"/>
<dbReference type="GO" id="GO:0006281">
    <property type="term" value="P:DNA repair"/>
    <property type="evidence" value="ECO:0007669"/>
    <property type="project" value="TreeGrafter"/>
</dbReference>
<keyword evidence="1" id="KW-0479">Metal-binding</keyword>
<gene>
    <name evidence="6" type="ORF">Egran_06561</name>
</gene>
<evidence type="ECO:0000313" key="6">
    <source>
        <dbReference type="EMBL" id="OXV05671.1"/>
    </source>
</evidence>
<dbReference type="Pfam" id="PF08325">
    <property type="entry name" value="WLM"/>
    <property type="match status" value="1"/>
</dbReference>
<dbReference type="PANTHER" id="PTHR46622:SF1">
    <property type="entry name" value="DNA-DEPENDENT METALLOPROTEASE WSS1"/>
    <property type="match status" value="1"/>
</dbReference>
<dbReference type="InterPro" id="IPR013536">
    <property type="entry name" value="WLM_dom"/>
</dbReference>
<dbReference type="InterPro" id="IPR001876">
    <property type="entry name" value="Znf_RanBP2"/>
</dbReference>
<feature type="region of interest" description="Disordered" evidence="4">
    <location>
        <begin position="199"/>
        <end position="228"/>
    </location>
</feature>
<reference evidence="6 7" key="1">
    <citation type="journal article" date="2015" name="Environ. Microbiol.">
        <title>Metagenome sequence of Elaphomyces granulatus from sporocarp tissue reveals Ascomycota ectomycorrhizal fingerprints of genome expansion and a Proteobacteria-rich microbiome.</title>
        <authorList>
            <person name="Quandt C.A."/>
            <person name="Kohler A."/>
            <person name="Hesse C.N."/>
            <person name="Sharpton T.J."/>
            <person name="Martin F."/>
            <person name="Spatafora J.W."/>
        </authorList>
    </citation>
    <scope>NUCLEOTIDE SEQUENCE [LARGE SCALE GENOMIC DNA]</scope>
    <source>
        <strain evidence="6 7">OSC145934</strain>
    </source>
</reference>
<sequence>MRELDSLVSEYQHEKQRPREAEALLTLRKVASLVKPIMRQRSWRVGTLCEFYPHESNLLGLNVNAGQKICLRLRYPSDERQFLPINQVVDTMLHELCHIVHGPHNAEFHALWNQLREEHEQLIYKGYTGEGFLSEGKRLGGRRIPFDEARRLARVAAERRRTLTAGSGQRLGGTPILQGTDVRKVIANAAQRRIDVTKGCASGSSEGERLAEETSKNGFRTKAEEDDANEQAIMQAYIEMIQDEEREKYGPSYIPPSEENPAGPRTTLSRPIPALDERKFLPDPPSSEHDGIIDLTTDNHPVDETWACAICTLENPPNYLCCDACGAEAPPPLSQPKRLKSGLDPAVRSPEDRTSKPINRPVPQTSSGPKTLKFRNNAAENLAALERNTPKRPLGWICHVCGTFTETEWWTCASCGTMKEVS</sequence>
<dbReference type="GO" id="GO:0008270">
    <property type="term" value="F:zinc ion binding"/>
    <property type="evidence" value="ECO:0007669"/>
    <property type="project" value="UniProtKB-KW"/>
</dbReference>
<dbReference type="PROSITE" id="PS51397">
    <property type="entry name" value="WLM"/>
    <property type="match status" value="1"/>
</dbReference>
<dbReference type="PROSITE" id="PS01358">
    <property type="entry name" value="ZF_RANBP2_1"/>
    <property type="match status" value="1"/>
</dbReference>
<name>A0A232LNC7_9EURO</name>
<dbReference type="PANTHER" id="PTHR46622">
    <property type="entry name" value="DNA-DEPENDENT METALLOPROTEASE WSS1"/>
    <property type="match status" value="1"/>
</dbReference>
<evidence type="ECO:0000256" key="1">
    <source>
        <dbReference type="ARBA" id="ARBA00022723"/>
    </source>
</evidence>
<dbReference type="EMBL" id="NPHW01006603">
    <property type="protein sequence ID" value="OXV05671.1"/>
    <property type="molecule type" value="Genomic_DNA"/>
</dbReference>